<protein>
    <submittedName>
        <fullName evidence="2">Uncharacterized protein</fullName>
    </submittedName>
</protein>
<accession>A0A1G8QZH8</accession>
<sequence length="277" mass="29173">MTKLPWVNHRREFEGNRPATPLLRDRATHRPPARGGVVGRDPNEPRPGGHPAITPAVARRMPKTAVSFRPLCHSTVSPFGRVRHRGWMMGTIDSNSAPASAVVVHPTGPRSLSRSQSDDAFVAVGGSLIRTCVCGPSRRTGCGGSARSSRLSGVWVRVDDRYSRVALAPSVGPVGRAIVGQKSLDGHASASEADDCSLPHTNRGGLVVSTDLGVSDAGAVADHGVHECGADQTVAVGRDLLASKACCQSTGRQPPPSEMLSNVVTSMWMTIPGCLMR</sequence>
<proteinExistence type="predicted"/>
<dbReference type="Proteomes" id="UP000183263">
    <property type="component" value="Unassembled WGS sequence"/>
</dbReference>
<feature type="region of interest" description="Disordered" evidence="1">
    <location>
        <begin position="17"/>
        <end position="52"/>
    </location>
</feature>
<keyword evidence="3" id="KW-1185">Reference proteome</keyword>
<dbReference type="AlphaFoldDB" id="A0A1G8QZH8"/>
<gene>
    <name evidence="2" type="ORF">SAMN05444695_11662</name>
</gene>
<reference evidence="2 3" key="1">
    <citation type="submission" date="2016-10" db="EMBL/GenBank/DDBJ databases">
        <authorList>
            <person name="de Groot N.N."/>
        </authorList>
    </citation>
    <scope>NUCLEOTIDE SEQUENCE [LARGE SCALE GENOMIC DNA]</scope>
    <source>
        <strain evidence="2 3">DSM 44892</strain>
    </source>
</reference>
<evidence type="ECO:0000256" key="1">
    <source>
        <dbReference type="SAM" id="MobiDB-lite"/>
    </source>
</evidence>
<evidence type="ECO:0000313" key="3">
    <source>
        <dbReference type="Proteomes" id="UP000183263"/>
    </source>
</evidence>
<dbReference type="EMBL" id="FNDN01000016">
    <property type="protein sequence ID" value="SDJ10081.1"/>
    <property type="molecule type" value="Genomic_DNA"/>
</dbReference>
<organism evidence="2 3">
    <name type="scientific">Rhodococcus triatomae</name>
    <dbReference type="NCBI Taxonomy" id="300028"/>
    <lineage>
        <taxon>Bacteria</taxon>
        <taxon>Bacillati</taxon>
        <taxon>Actinomycetota</taxon>
        <taxon>Actinomycetes</taxon>
        <taxon>Mycobacteriales</taxon>
        <taxon>Nocardiaceae</taxon>
        <taxon>Rhodococcus</taxon>
    </lineage>
</organism>
<name>A0A1G8QZH8_9NOCA</name>
<evidence type="ECO:0000313" key="2">
    <source>
        <dbReference type="EMBL" id="SDJ10081.1"/>
    </source>
</evidence>